<evidence type="ECO:0000313" key="3">
    <source>
        <dbReference type="Proteomes" id="UP001217918"/>
    </source>
</evidence>
<sequence length="116" mass="12636">MHIYFFKAKIPLTEPDLVKAFFLQSDDDHGGGAEETAAAEAAAAAAEAAAAARGVEDAERQENEDAESYEAGDADFHYATVGVSLRSRPDEVANSTETESQDLERHWRPCPYMAKE</sequence>
<dbReference type="AlphaFoldDB" id="A0AAD9MC14"/>
<feature type="compositionally biased region" description="Low complexity" evidence="1">
    <location>
        <begin position="34"/>
        <end position="52"/>
    </location>
</feature>
<feature type="region of interest" description="Disordered" evidence="1">
    <location>
        <begin position="26"/>
        <end position="73"/>
    </location>
</feature>
<gene>
    <name evidence="2" type="ORF">P8C59_005949</name>
</gene>
<dbReference type="EMBL" id="JAQQPM010000005">
    <property type="protein sequence ID" value="KAK2071534.1"/>
    <property type="molecule type" value="Genomic_DNA"/>
</dbReference>
<name>A0AAD9MC14_9PEZI</name>
<dbReference type="Proteomes" id="UP001217918">
    <property type="component" value="Unassembled WGS sequence"/>
</dbReference>
<feature type="compositionally biased region" description="Acidic residues" evidence="1">
    <location>
        <begin position="64"/>
        <end position="73"/>
    </location>
</feature>
<feature type="compositionally biased region" description="Basic and acidic residues" evidence="1">
    <location>
        <begin position="54"/>
        <end position="63"/>
    </location>
</feature>
<evidence type="ECO:0000313" key="2">
    <source>
        <dbReference type="EMBL" id="KAK2071534.1"/>
    </source>
</evidence>
<keyword evidence="3" id="KW-1185">Reference proteome</keyword>
<comment type="caution">
    <text evidence="2">The sequence shown here is derived from an EMBL/GenBank/DDBJ whole genome shotgun (WGS) entry which is preliminary data.</text>
</comment>
<organism evidence="2 3">
    <name type="scientific">Phyllachora maydis</name>
    <dbReference type="NCBI Taxonomy" id="1825666"/>
    <lineage>
        <taxon>Eukaryota</taxon>
        <taxon>Fungi</taxon>
        <taxon>Dikarya</taxon>
        <taxon>Ascomycota</taxon>
        <taxon>Pezizomycotina</taxon>
        <taxon>Sordariomycetes</taxon>
        <taxon>Sordariomycetidae</taxon>
        <taxon>Phyllachorales</taxon>
        <taxon>Phyllachoraceae</taxon>
        <taxon>Phyllachora</taxon>
    </lineage>
</organism>
<proteinExistence type="predicted"/>
<feature type="region of interest" description="Disordered" evidence="1">
    <location>
        <begin position="87"/>
        <end position="116"/>
    </location>
</feature>
<evidence type="ECO:0000256" key="1">
    <source>
        <dbReference type="SAM" id="MobiDB-lite"/>
    </source>
</evidence>
<accession>A0AAD9MC14</accession>
<protein>
    <submittedName>
        <fullName evidence="2">Uncharacterized protein</fullName>
    </submittedName>
</protein>
<reference evidence="2" key="1">
    <citation type="journal article" date="2023" name="Mol. Plant Microbe Interact.">
        <title>Elucidating the Obligate Nature and Biological Capacity of an Invasive Fungal Corn Pathogen.</title>
        <authorList>
            <person name="MacCready J.S."/>
            <person name="Roggenkamp E.M."/>
            <person name="Gdanetz K."/>
            <person name="Chilvers M.I."/>
        </authorList>
    </citation>
    <scope>NUCLEOTIDE SEQUENCE</scope>
    <source>
        <strain evidence="2">PM02</strain>
    </source>
</reference>